<dbReference type="OrthoDB" id="10264956at2759"/>
<evidence type="ECO:0000256" key="1">
    <source>
        <dbReference type="ARBA" id="ARBA00010208"/>
    </source>
</evidence>
<comment type="similarity">
    <text evidence="1">Belongs to the HIT family.</text>
</comment>
<dbReference type="GO" id="GO:0000340">
    <property type="term" value="F:RNA 7-methylguanosine cap binding"/>
    <property type="evidence" value="ECO:0007669"/>
    <property type="project" value="TreeGrafter"/>
</dbReference>
<dbReference type="PANTHER" id="PTHR12978:SF0">
    <property type="entry name" value="M7GPPPX DIPHOSPHATASE"/>
    <property type="match status" value="1"/>
</dbReference>
<dbReference type="GO" id="GO:0000932">
    <property type="term" value="C:P-body"/>
    <property type="evidence" value="ECO:0007669"/>
    <property type="project" value="TreeGrafter"/>
</dbReference>
<dbReference type="GO" id="GO:0000290">
    <property type="term" value="P:deadenylation-dependent decapping of nuclear-transcribed mRNA"/>
    <property type="evidence" value="ECO:0007669"/>
    <property type="project" value="InterPro"/>
</dbReference>
<evidence type="ECO:0008006" key="5">
    <source>
        <dbReference type="Google" id="ProtNLM"/>
    </source>
</evidence>
<dbReference type="InterPro" id="IPR036265">
    <property type="entry name" value="HIT-like_sf"/>
</dbReference>
<dbReference type="Gene3D" id="3.30.428.10">
    <property type="entry name" value="HIT-like"/>
    <property type="match status" value="1"/>
</dbReference>
<dbReference type="STRING" id="1447883.A0A2B7Z0K3"/>
<dbReference type="GO" id="GO:0016787">
    <property type="term" value="F:hydrolase activity"/>
    <property type="evidence" value="ECO:0007669"/>
    <property type="project" value="InterPro"/>
</dbReference>
<evidence type="ECO:0000313" key="3">
    <source>
        <dbReference type="EMBL" id="PGH26851.1"/>
    </source>
</evidence>
<evidence type="ECO:0000256" key="2">
    <source>
        <dbReference type="PIRSR" id="PIRSR028973-1"/>
    </source>
</evidence>
<dbReference type="SUPFAM" id="SSF102860">
    <property type="entry name" value="mRNA decapping enzyme DcpS N-terminal domain"/>
    <property type="match status" value="1"/>
</dbReference>
<dbReference type="EMBL" id="PDNA01000012">
    <property type="protein sequence ID" value="PGH26851.1"/>
    <property type="molecule type" value="Genomic_DNA"/>
</dbReference>
<dbReference type="PANTHER" id="PTHR12978">
    <property type="entry name" value="HISTIDINE TRIAD HIT PROTEIN MEMBER"/>
    <property type="match status" value="1"/>
</dbReference>
<dbReference type="PIRSF" id="PIRSF028973">
    <property type="entry name" value="Scavenger_mRNA_decap_enz"/>
    <property type="match status" value="1"/>
</dbReference>
<dbReference type="Proteomes" id="UP000224634">
    <property type="component" value="Unassembled WGS sequence"/>
</dbReference>
<dbReference type="AlphaFoldDB" id="A0A2B7Z0K3"/>
<reference evidence="3 4" key="1">
    <citation type="submission" date="2017-10" db="EMBL/GenBank/DDBJ databases">
        <title>Comparative genomics in systemic dimorphic fungi from Ajellomycetaceae.</title>
        <authorList>
            <person name="Munoz J.F."/>
            <person name="Mcewen J.G."/>
            <person name="Clay O.K."/>
            <person name="Cuomo C.A."/>
        </authorList>
    </citation>
    <scope>NUCLEOTIDE SEQUENCE [LARGE SCALE GENOMIC DNA]</scope>
    <source>
        <strain evidence="3 4">UAMH7299</strain>
    </source>
</reference>
<dbReference type="InterPro" id="IPR011145">
    <property type="entry name" value="Scavenger_mRNA_decap_enz_N"/>
</dbReference>
<comment type="caution">
    <text evidence="3">The sequence shown here is derived from an EMBL/GenBank/DDBJ whole genome shotgun (WGS) entry which is preliminary data.</text>
</comment>
<accession>A0A2B7Z0K3</accession>
<dbReference type="InterPro" id="IPR008594">
    <property type="entry name" value="DcpS/DCS2"/>
</dbReference>
<sequence>MANKAEVESLIPKFKVERLLNQDQHDRRISVLGSIDDSPALLIVERAAFVSDLGSLKAFHAALANIANLGANDIYRWYLASTGQNHVSPPDLKINLIWPCTEQHILKYSAQKVRMVTESPEIYASHVRPYMQSKREAGRLNWVFNIIEGRKEQEDVLYRETDPEEGFLILPDLNWDRKTLGTLRLLGLVERRDIWSLRDLRKKHITWLKHMREKLLDAVVKVYPDLERDQLKLYLHYHPSYYHLHIHVVNVMLEGGTTQSTGKAFSLENVISQLETMAGGPDAGMADVSLTYFLGEASELWTGVFGPLKKGETPTDFLAA</sequence>
<keyword evidence="4" id="KW-1185">Reference proteome</keyword>
<proteinExistence type="inferred from homology"/>
<feature type="active site" description="Nucleophile" evidence="2">
    <location>
        <position position="245"/>
    </location>
</feature>
<dbReference type="GO" id="GO:0005634">
    <property type="term" value="C:nucleus"/>
    <property type="evidence" value="ECO:0007669"/>
    <property type="project" value="TreeGrafter"/>
</dbReference>
<dbReference type="Gene3D" id="3.30.200.40">
    <property type="entry name" value="Scavenger mRNA decapping enzyme, N-terminal domain"/>
    <property type="match status" value="1"/>
</dbReference>
<dbReference type="FunFam" id="3.30.428.10:FF:000016">
    <property type="entry name" value="Scavenger mRNA decapping enzyme"/>
    <property type="match status" value="1"/>
</dbReference>
<dbReference type="Pfam" id="PF05652">
    <property type="entry name" value="DcpS"/>
    <property type="match status" value="1"/>
</dbReference>
<organism evidence="3 4">
    <name type="scientific">Polytolypa hystricis (strain UAMH7299)</name>
    <dbReference type="NCBI Taxonomy" id="1447883"/>
    <lineage>
        <taxon>Eukaryota</taxon>
        <taxon>Fungi</taxon>
        <taxon>Dikarya</taxon>
        <taxon>Ascomycota</taxon>
        <taxon>Pezizomycotina</taxon>
        <taxon>Eurotiomycetes</taxon>
        <taxon>Eurotiomycetidae</taxon>
        <taxon>Onygenales</taxon>
        <taxon>Onygenales incertae sedis</taxon>
        <taxon>Polytolypa</taxon>
    </lineage>
</organism>
<dbReference type="SUPFAM" id="SSF54197">
    <property type="entry name" value="HIT-like"/>
    <property type="match status" value="1"/>
</dbReference>
<gene>
    <name evidence="3" type="ORF">AJ80_01432</name>
</gene>
<protein>
    <recommendedName>
        <fullName evidence="5">Scavenger mRNA-decapping enzyme DcpS</fullName>
    </recommendedName>
</protein>
<evidence type="ECO:0000313" key="4">
    <source>
        <dbReference type="Proteomes" id="UP000224634"/>
    </source>
</evidence>
<name>A0A2B7Z0K3_POLH7</name>
<dbReference type="Pfam" id="PF11969">
    <property type="entry name" value="DcpS_C"/>
    <property type="match status" value="1"/>
</dbReference>